<feature type="non-terminal residue" evidence="2">
    <location>
        <position position="1"/>
    </location>
</feature>
<reference evidence="2" key="1">
    <citation type="journal article" date="2015" name="Nature">
        <title>Complex archaea that bridge the gap between prokaryotes and eukaryotes.</title>
        <authorList>
            <person name="Spang A."/>
            <person name="Saw J.H."/>
            <person name="Jorgensen S.L."/>
            <person name="Zaremba-Niedzwiedzka K."/>
            <person name="Martijn J."/>
            <person name="Lind A.E."/>
            <person name="van Eijk R."/>
            <person name="Schleper C."/>
            <person name="Guy L."/>
            <person name="Ettema T.J."/>
        </authorList>
    </citation>
    <scope>NUCLEOTIDE SEQUENCE</scope>
</reference>
<feature type="compositionally biased region" description="Basic and acidic residues" evidence="1">
    <location>
        <begin position="156"/>
        <end position="187"/>
    </location>
</feature>
<dbReference type="AlphaFoldDB" id="A0A0F8YAR7"/>
<accession>A0A0F8YAR7</accession>
<organism evidence="2">
    <name type="scientific">marine sediment metagenome</name>
    <dbReference type="NCBI Taxonomy" id="412755"/>
    <lineage>
        <taxon>unclassified sequences</taxon>
        <taxon>metagenomes</taxon>
        <taxon>ecological metagenomes</taxon>
    </lineage>
</organism>
<proteinExistence type="predicted"/>
<sequence length="252" mass="27884">RTGGSGFSSWPSPKATERGNCPSERDRKSPDLGTEAADWPRPQSHDTVQGKTGRQERHGTQHGCRNLTDEVQDWATPNVPNGGRVNPPGTSETGIAPDGTKKQIGLENQASDWPTPRAADSHGAGYQRDRGTKGLERLSLTGQAREWPTPNTGDGTRGRQEPDGKRDLLLDTESRDFARSHQGRETTELGQRCLDGVPGSPQRSRLRRLNPYFVEWLMGWPIDWLELTSFESSEMVSSQIKRRSLSMSSPNV</sequence>
<name>A0A0F8YAR7_9ZZZZ</name>
<feature type="compositionally biased region" description="Basic and acidic residues" evidence="1">
    <location>
        <begin position="127"/>
        <end position="136"/>
    </location>
</feature>
<gene>
    <name evidence="2" type="ORF">LCGC14_3117340</name>
</gene>
<dbReference type="EMBL" id="LAZR01067631">
    <property type="protein sequence ID" value="KKK51199.1"/>
    <property type="molecule type" value="Genomic_DNA"/>
</dbReference>
<feature type="compositionally biased region" description="Low complexity" evidence="1">
    <location>
        <begin position="77"/>
        <end position="89"/>
    </location>
</feature>
<feature type="region of interest" description="Disordered" evidence="1">
    <location>
        <begin position="1"/>
        <end position="202"/>
    </location>
</feature>
<evidence type="ECO:0000313" key="2">
    <source>
        <dbReference type="EMBL" id="KKK51199.1"/>
    </source>
</evidence>
<protein>
    <submittedName>
        <fullName evidence="2">Uncharacterized protein</fullName>
    </submittedName>
</protein>
<evidence type="ECO:0000256" key="1">
    <source>
        <dbReference type="SAM" id="MobiDB-lite"/>
    </source>
</evidence>
<comment type="caution">
    <text evidence="2">The sequence shown here is derived from an EMBL/GenBank/DDBJ whole genome shotgun (WGS) entry which is preliminary data.</text>
</comment>